<dbReference type="OrthoDB" id="870at2759"/>
<keyword evidence="2 5" id="KW-0813">Transport</keyword>
<evidence type="ECO:0000259" key="6">
    <source>
        <dbReference type="PROSITE" id="PS51072"/>
    </source>
</evidence>
<dbReference type="AlphaFoldDB" id="D7FNI3"/>
<organism evidence="7 8">
    <name type="scientific">Ectocarpus siliculosus</name>
    <name type="common">Brown alga</name>
    <name type="synonym">Conferva siliculosa</name>
    <dbReference type="NCBI Taxonomy" id="2880"/>
    <lineage>
        <taxon>Eukaryota</taxon>
        <taxon>Sar</taxon>
        <taxon>Stramenopiles</taxon>
        <taxon>Ochrophyta</taxon>
        <taxon>PX clade</taxon>
        <taxon>Phaeophyceae</taxon>
        <taxon>Ectocarpales</taxon>
        <taxon>Ectocarpaceae</taxon>
        <taxon>Ectocarpus</taxon>
    </lineage>
</organism>
<dbReference type="OMA" id="INVHFTI"/>
<accession>D7FNI3</accession>
<dbReference type="PROSITE" id="PS51072">
    <property type="entry name" value="MHD"/>
    <property type="match status" value="1"/>
</dbReference>
<gene>
    <name evidence="7" type="primary">APM1</name>
    <name evidence="7" type="ORF">Esi_0018_0062</name>
</gene>
<evidence type="ECO:0000256" key="2">
    <source>
        <dbReference type="ARBA" id="ARBA00022448"/>
    </source>
</evidence>
<dbReference type="STRING" id="2880.D7FNI3"/>
<dbReference type="SUPFAM" id="SSF64356">
    <property type="entry name" value="SNARE-like"/>
    <property type="match status" value="1"/>
</dbReference>
<dbReference type="Gene3D" id="3.30.450.60">
    <property type="match status" value="1"/>
</dbReference>
<keyword evidence="3 5" id="KW-0653">Protein transport</keyword>
<reference evidence="7 8" key="1">
    <citation type="journal article" date="2010" name="Nature">
        <title>The Ectocarpus genome and the independent evolution of multicellularity in brown algae.</title>
        <authorList>
            <person name="Cock J.M."/>
            <person name="Sterck L."/>
            <person name="Rouze P."/>
            <person name="Scornet D."/>
            <person name="Allen A.E."/>
            <person name="Amoutzias G."/>
            <person name="Anthouard V."/>
            <person name="Artiguenave F."/>
            <person name="Aury J.M."/>
            <person name="Badger J.H."/>
            <person name="Beszteri B."/>
            <person name="Billiau K."/>
            <person name="Bonnet E."/>
            <person name="Bothwell J.H."/>
            <person name="Bowler C."/>
            <person name="Boyen C."/>
            <person name="Brownlee C."/>
            <person name="Carrano C.J."/>
            <person name="Charrier B."/>
            <person name="Cho G.Y."/>
            <person name="Coelho S.M."/>
            <person name="Collen J."/>
            <person name="Corre E."/>
            <person name="Da Silva C."/>
            <person name="Delage L."/>
            <person name="Delaroque N."/>
            <person name="Dittami S.M."/>
            <person name="Doulbeau S."/>
            <person name="Elias M."/>
            <person name="Farnham G."/>
            <person name="Gachon C.M."/>
            <person name="Gschloessl B."/>
            <person name="Heesch S."/>
            <person name="Jabbari K."/>
            <person name="Jubin C."/>
            <person name="Kawai H."/>
            <person name="Kimura K."/>
            <person name="Kloareg B."/>
            <person name="Kupper F.C."/>
            <person name="Lang D."/>
            <person name="Le Bail A."/>
            <person name="Leblanc C."/>
            <person name="Lerouge P."/>
            <person name="Lohr M."/>
            <person name="Lopez P.J."/>
            <person name="Martens C."/>
            <person name="Maumus F."/>
            <person name="Michel G."/>
            <person name="Miranda-Saavedra D."/>
            <person name="Morales J."/>
            <person name="Moreau H."/>
            <person name="Motomura T."/>
            <person name="Nagasato C."/>
            <person name="Napoli C.A."/>
            <person name="Nelson D.R."/>
            <person name="Nyvall-Collen P."/>
            <person name="Peters A.F."/>
            <person name="Pommier C."/>
            <person name="Potin P."/>
            <person name="Poulain J."/>
            <person name="Quesneville H."/>
            <person name="Read B."/>
            <person name="Rensing S.A."/>
            <person name="Ritter A."/>
            <person name="Rousvoal S."/>
            <person name="Samanta M."/>
            <person name="Samson G."/>
            <person name="Schroeder D.C."/>
            <person name="Segurens B."/>
            <person name="Strittmatter M."/>
            <person name="Tonon T."/>
            <person name="Tregear J.W."/>
            <person name="Valentin K."/>
            <person name="von Dassow P."/>
            <person name="Yamagishi T."/>
            <person name="Van de Peer Y."/>
            <person name="Wincker P."/>
        </authorList>
    </citation>
    <scope>NUCLEOTIDE SEQUENCE [LARGE SCALE GENOMIC DNA]</scope>
    <source>
        <strain evidence="8">Ec32 / CCAP1310/4</strain>
    </source>
</reference>
<dbReference type="SUPFAM" id="SSF49447">
    <property type="entry name" value="Second domain of Mu2 adaptin subunit (ap50) of ap2 adaptor"/>
    <property type="match status" value="1"/>
</dbReference>
<dbReference type="Proteomes" id="UP000002630">
    <property type="component" value="Linkage Group LG02"/>
</dbReference>
<evidence type="ECO:0000313" key="7">
    <source>
        <dbReference type="EMBL" id="CBJ25994.1"/>
    </source>
</evidence>
<dbReference type="Gene3D" id="2.60.40.1170">
    <property type="entry name" value="Mu homology domain, subdomain B"/>
    <property type="match status" value="2"/>
</dbReference>
<dbReference type="PANTHER" id="PTHR10529">
    <property type="entry name" value="AP COMPLEX SUBUNIT MU"/>
    <property type="match status" value="1"/>
</dbReference>
<dbReference type="GO" id="GO:0016192">
    <property type="term" value="P:vesicle-mediated transport"/>
    <property type="evidence" value="ECO:0007669"/>
    <property type="project" value="InterPro"/>
</dbReference>
<evidence type="ECO:0000313" key="8">
    <source>
        <dbReference type="Proteomes" id="UP000002630"/>
    </source>
</evidence>
<dbReference type="InParanoid" id="D7FNI3"/>
<comment type="subcellular location">
    <subcellularLocation>
        <location evidence="1">Endomembrane system</location>
    </subcellularLocation>
</comment>
<keyword evidence="8" id="KW-1185">Reference proteome</keyword>
<evidence type="ECO:0000256" key="4">
    <source>
        <dbReference type="ARBA" id="ARBA00023136"/>
    </source>
</evidence>
<dbReference type="Pfam" id="PF00928">
    <property type="entry name" value="Adap_comp_sub"/>
    <property type="match status" value="1"/>
</dbReference>
<dbReference type="EMBL" id="FN648291">
    <property type="protein sequence ID" value="CBJ25994.1"/>
    <property type="molecule type" value="Genomic_DNA"/>
</dbReference>
<protein>
    <submittedName>
        <fullName evidence="7">Clathrin assembly complex, medium subunit</fullName>
    </submittedName>
</protein>
<dbReference type="InterPro" id="IPR001392">
    <property type="entry name" value="Clathrin_mu"/>
</dbReference>
<proteinExistence type="inferred from homology"/>
<dbReference type="InterPro" id="IPR028565">
    <property type="entry name" value="MHD"/>
</dbReference>
<dbReference type="CDD" id="cd14837">
    <property type="entry name" value="AP3_Mu_N"/>
    <property type="match status" value="1"/>
</dbReference>
<keyword evidence="4" id="KW-0472">Membrane</keyword>
<dbReference type="GO" id="GO:0012505">
    <property type="term" value="C:endomembrane system"/>
    <property type="evidence" value="ECO:0007669"/>
    <property type="project" value="UniProtKB-SubCell"/>
</dbReference>
<dbReference type="GO" id="GO:0006886">
    <property type="term" value="P:intracellular protein transport"/>
    <property type="evidence" value="ECO:0007669"/>
    <property type="project" value="UniProtKB-UniRule"/>
</dbReference>
<dbReference type="InterPro" id="IPR036168">
    <property type="entry name" value="AP2_Mu_C_sf"/>
</dbReference>
<dbReference type="InterPro" id="IPR050431">
    <property type="entry name" value="Adaptor_comp_med_subunit"/>
</dbReference>
<dbReference type="eggNOG" id="KOG2740">
    <property type="taxonomic scope" value="Eukaryota"/>
</dbReference>
<dbReference type="InterPro" id="IPR011012">
    <property type="entry name" value="Longin-like_dom_sf"/>
</dbReference>
<evidence type="ECO:0000256" key="1">
    <source>
        <dbReference type="ARBA" id="ARBA00004308"/>
    </source>
</evidence>
<dbReference type="PIRSF" id="PIRSF005992">
    <property type="entry name" value="Clathrin_mu"/>
    <property type="match status" value="1"/>
</dbReference>
<feature type="domain" description="MHD" evidence="6">
    <location>
        <begin position="177"/>
        <end position="430"/>
    </location>
</feature>
<name>D7FNI3_ECTSI</name>
<dbReference type="PRINTS" id="PR00314">
    <property type="entry name" value="CLATHRINADPT"/>
</dbReference>
<dbReference type="InterPro" id="IPR022775">
    <property type="entry name" value="AP_mu_sigma_su"/>
</dbReference>
<dbReference type="CDD" id="cd09252">
    <property type="entry name" value="AP-3_Mu3_Cterm"/>
    <property type="match status" value="1"/>
</dbReference>
<dbReference type="Pfam" id="PF01217">
    <property type="entry name" value="Clat_adaptor_s"/>
    <property type="match status" value="1"/>
</dbReference>
<dbReference type="GO" id="GO:0030131">
    <property type="term" value="C:clathrin adaptor complex"/>
    <property type="evidence" value="ECO:0007669"/>
    <property type="project" value="UniProtKB-UniRule"/>
</dbReference>
<evidence type="ECO:0000256" key="3">
    <source>
        <dbReference type="ARBA" id="ARBA00022927"/>
    </source>
</evidence>
<comment type="similarity">
    <text evidence="5">Belongs to the adaptor complexes medium subunit family.</text>
</comment>
<dbReference type="FunFam" id="3.30.450.60:FF:000002">
    <property type="entry name" value="AP-2 complex subunit mu, putative"/>
    <property type="match status" value="1"/>
</dbReference>
<sequence>MIQSLFIMSKTGEVMIEKHWRGITPRNVCDFFWDEVNRHDVPEAVPPILQTSKHNLIHVYRDDVFLLATCTEDVSTLGVIEFLHRVLDIMGDYFGGNVDESAIKESFSLVYQLLEEMMDNGHPLTTEPNALKAMIRPPTTFVRMVTAATGKSNVSDVLPDGTVSAMPWRKAGVKYSQNEVYLDIIEELDAILNVNGQIVSSEVSGTIQANSRLSGIPDMLLVFQDPSVIDDCSFHPCVRYGRFEKDRVVSFVPPDGHFELMRYRVRDHLQMNVTPPVYCNPTISYEDDYGSSQGHIHIAVGHRHGSSLKFPPRKGSMVVEDVTVTVQFPKVVRTADLHVSSGTCLFDEALKVAKWNLGKLFKDKSATMTGTLSIQGPKPEESPPVQLSWKVPMASVSGLAITSLQVFNEKYRPYKGVRTLTKSGKNFQVRTG</sequence>
<dbReference type="EMBL" id="FN649727">
    <property type="protein sequence ID" value="CBJ25994.1"/>
    <property type="molecule type" value="Genomic_DNA"/>
</dbReference>
<evidence type="ECO:0000256" key="5">
    <source>
        <dbReference type="PIRNR" id="PIRNR005992"/>
    </source>
</evidence>